<feature type="transmembrane region" description="Helical" evidence="1">
    <location>
        <begin position="57"/>
        <end position="78"/>
    </location>
</feature>
<feature type="transmembrane region" description="Helical" evidence="1">
    <location>
        <begin position="149"/>
        <end position="166"/>
    </location>
</feature>
<feature type="transmembrane region" description="Helical" evidence="1">
    <location>
        <begin position="24"/>
        <end position="51"/>
    </location>
</feature>
<name>A0A5C5ZLD3_9BACT</name>
<feature type="transmembrane region" description="Helical" evidence="1">
    <location>
        <begin position="90"/>
        <end position="110"/>
    </location>
</feature>
<dbReference type="OrthoDB" id="274892at2"/>
<keyword evidence="1" id="KW-1133">Transmembrane helix</keyword>
<keyword evidence="1" id="KW-0812">Transmembrane</keyword>
<evidence type="ECO:0000313" key="2">
    <source>
        <dbReference type="EMBL" id="TWT87621.1"/>
    </source>
</evidence>
<organism evidence="2 3">
    <name type="scientific">Pseudobythopirellula maris</name>
    <dbReference type="NCBI Taxonomy" id="2527991"/>
    <lineage>
        <taxon>Bacteria</taxon>
        <taxon>Pseudomonadati</taxon>
        <taxon>Planctomycetota</taxon>
        <taxon>Planctomycetia</taxon>
        <taxon>Pirellulales</taxon>
        <taxon>Lacipirellulaceae</taxon>
        <taxon>Pseudobythopirellula</taxon>
    </lineage>
</organism>
<keyword evidence="3" id="KW-1185">Reference proteome</keyword>
<protein>
    <submittedName>
        <fullName evidence="2">Acid-resistance membrane protein</fullName>
    </submittedName>
</protein>
<feature type="transmembrane region" description="Helical" evidence="1">
    <location>
        <begin position="172"/>
        <end position="196"/>
    </location>
</feature>
<sequence>MSDSTADAPQPFDPDQIAPAGRELLSLVAGLWWVPLLRGMMLIVLGGYALLTPGLTLVAFATVLGVFVLFDGVLAILAGAMGWVASRWWAIARGLLGVGAALFVLAHPALVGVVGVTTLVLLLAIQSIVAGVLEIVAAVRERNQIEGEWWLILGGVLSVVFGGILLSRPVLAGALLIQVLGAFAIVGGVALVVASLRLRSFGKRQQV</sequence>
<dbReference type="RefSeq" id="WP_146401916.1">
    <property type="nucleotide sequence ID" value="NZ_SJPQ01000003.1"/>
</dbReference>
<evidence type="ECO:0000256" key="1">
    <source>
        <dbReference type="SAM" id="Phobius"/>
    </source>
</evidence>
<gene>
    <name evidence="2" type="ORF">Mal64_31630</name>
</gene>
<feature type="transmembrane region" description="Helical" evidence="1">
    <location>
        <begin position="116"/>
        <end position="137"/>
    </location>
</feature>
<dbReference type="InterPro" id="IPR005325">
    <property type="entry name" value="DUF308_memb"/>
</dbReference>
<reference evidence="2 3" key="1">
    <citation type="submission" date="2019-02" db="EMBL/GenBank/DDBJ databases">
        <title>Deep-cultivation of Planctomycetes and their phenomic and genomic characterization uncovers novel biology.</title>
        <authorList>
            <person name="Wiegand S."/>
            <person name="Jogler M."/>
            <person name="Boedeker C."/>
            <person name="Pinto D."/>
            <person name="Vollmers J."/>
            <person name="Rivas-Marin E."/>
            <person name="Kohn T."/>
            <person name="Peeters S.H."/>
            <person name="Heuer A."/>
            <person name="Rast P."/>
            <person name="Oberbeckmann S."/>
            <person name="Bunk B."/>
            <person name="Jeske O."/>
            <person name="Meyerdierks A."/>
            <person name="Storesund J.E."/>
            <person name="Kallscheuer N."/>
            <person name="Luecker S."/>
            <person name="Lage O.M."/>
            <person name="Pohl T."/>
            <person name="Merkel B.J."/>
            <person name="Hornburger P."/>
            <person name="Mueller R.-W."/>
            <person name="Bruemmer F."/>
            <person name="Labrenz M."/>
            <person name="Spormann A.M."/>
            <person name="Op Den Camp H."/>
            <person name="Overmann J."/>
            <person name="Amann R."/>
            <person name="Jetten M.S.M."/>
            <person name="Mascher T."/>
            <person name="Medema M.H."/>
            <person name="Devos D.P."/>
            <person name="Kaster A.-K."/>
            <person name="Ovreas L."/>
            <person name="Rohde M."/>
            <person name="Galperin M.Y."/>
            <person name="Jogler C."/>
        </authorList>
    </citation>
    <scope>NUCLEOTIDE SEQUENCE [LARGE SCALE GENOMIC DNA]</scope>
    <source>
        <strain evidence="2 3">Mal64</strain>
    </source>
</reference>
<keyword evidence="1" id="KW-0472">Membrane</keyword>
<dbReference type="PANTHER" id="PTHR34989">
    <property type="entry name" value="PROTEIN HDED"/>
    <property type="match status" value="1"/>
</dbReference>
<dbReference type="Proteomes" id="UP000315440">
    <property type="component" value="Unassembled WGS sequence"/>
</dbReference>
<dbReference type="Pfam" id="PF03729">
    <property type="entry name" value="DUF308"/>
    <property type="match status" value="2"/>
</dbReference>
<dbReference type="EMBL" id="SJPQ01000003">
    <property type="protein sequence ID" value="TWT87621.1"/>
    <property type="molecule type" value="Genomic_DNA"/>
</dbReference>
<dbReference type="AlphaFoldDB" id="A0A5C5ZLD3"/>
<dbReference type="InterPro" id="IPR052712">
    <property type="entry name" value="Acid_resist_chaperone_HdeD"/>
</dbReference>
<dbReference type="GO" id="GO:0005886">
    <property type="term" value="C:plasma membrane"/>
    <property type="evidence" value="ECO:0007669"/>
    <property type="project" value="TreeGrafter"/>
</dbReference>
<dbReference type="PANTHER" id="PTHR34989:SF1">
    <property type="entry name" value="PROTEIN HDED"/>
    <property type="match status" value="1"/>
</dbReference>
<accession>A0A5C5ZLD3</accession>
<proteinExistence type="predicted"/>
<comment type="caution">
    <text evidence="2">The sequence shown here is derived from an EMBL/GenBank/DDBJ whole genome shotgun (WGS) entry which is preliminary data.</text>
</comment>
<evidence type="ECO:0000313" key="3">
    <source>
        <dbReference type="Proteomes" id="UP000315440"/>
    </source>
</evidence>